<accession>A0A368V289</accession>
<gene>
    <name evidence="5" type="ORF">DFO77_11063</name>
</gene>
<dbReference type="InterPro" id="IPR001764">
    <property type="entry name" value="Glyco_hydro_3_N"/>
</dbReference>
<feature type="domain" description="Fibronectin type III-like" evidence="4">
    <location>
        <begin position="654"/>
        <end position="724"/>
    </location>
</feature>
<keyword evidence="6" id="KW-1185">Reference proteome</keyword>
<dbReference type="InterPro" id="IPR026891">
    <property type="entry name" value="Fn3-like"/>
</dbReference>
<dbReference type="InterPro" id="IPR044993">
    <property type="entry name" value="BXL"/>
</dbReference>
<dbReference type="GO" id="GO:0009044">
    <property type="term" value="F:xylan 1,4-beta-xylosidase activity"/>
    <property type="evidence" value="ECO:0007669"/>
    <property type="project" value="InterPro"/>
</dbReference>
<keyword evidence="3" id="KW-0378">Hydrolase</keyword>
<dbReference type="InterPro" id="IPR036962">
    <property type="entry name" value="Glyco_hydro_3_N_sf"/>
</dbReference>
<dbReference type="PANTHER" id="PTHR42721:SF3">
    <property type="entry name" value="BETA-D-XYLOSIDASE 5-RELATED"/>
    <property type="match status" value="1"/>
</dbReference>
<comment type="similarity">
    <text evidence="1">Belongs to the glycosyl hydrolase 3 family.</text>
</comment>
<dbReference type="EMBL" id="QPIZ01000010">
    <property type="protein sequence ID" value="RCW35297.1"/>
    <property type="molecule type" value="Genomic_DNA"/>
</dbReference>
<dbReference type="SUPFAM" id="SSF52279">
    <property type="entry name" value="Beta-D-glucan exohydrolase, C-terminal domain"/>
    <property type="match status" value="1"/>
</dbReference>
<dbReference type="AlphaFoldDB" id="A0A368V289"/>
<evidence type="ECO:0000256" key="3">
    <source>
        <dbReference type="ARBA" id="ARBA00022801"/>
    </source>
</evidence>
<dbReference type="InterPro" id="IPR002772">
    <property type="entry name" value="Glyco_hydro_3_C"/>
</dbReference>
<dbReference type="Gene3D" id="3.40.50.1700">
    <property type="entry name" value="Glycoside hydrolase family 3 C-terminal domain"/>
    <property type="match status" value="1"/>
</dbReference>
<dbReference type="Gene3D" id="3.20.20.300">
    <property type="entry name" value="Glycoside hydrolase, family 3, N-terminal domain"/>
    <property type="match status" value="1"/>
</dbReference>
<dbReference type="GO" id="GO:0008422">
    <property type="term" value="F:beta-glucosidase activity"/>
    <property type="evidence" value="ECO:0007669"/>
    <property type="project" value="UniProtKB-ARBA"/>
</dbReference>
<evidence type="ECO:0000313" key="5">
    <source>
        <dbReference type="EMBL" id="RCW35297.1"/>
    </source>
</evidence>
<dbReference type="PRINTS" id="PR00133">
    <property type="entry name" value="GLHYDRLASE3"/>
</dbReference>
<name>A0A368V289_9BACT</name>
<dbReference type="InterPro" id="IPR036881">
    <property type="entry name" value="Glyco_hydro_3_C_sf"/>
</dbReference>
<keyword evidence="2" id="KW-0732">Signal</keyword>
<dbReference type="GO" id="GO:0031222">
    <property type="term" value="P:arabinan catabolic process"/>
    <property type="evidence" value="ECO:0007669"/>
    <property type="project" value="TreeGrafter"/>
</dbReference>
<reference evidence="5 6" key="1">
    <citation type="submission" date="2018-07" db="EMBL/GenBank/DDBJ databases">
        <title>Freshwater and sediment microbial communities from various areas in North America, analyzing microbe dynamics in response to fracking.</title>
        <authorList>
            <person name="Lamendella R."/>
        </authorList>
    </citation>
    <scope>NUCLEOTIDE SEQUENCE [LARGE SCALE GENOMIC DNA]</scope>
    <source>
        <strain evidence="5 6">160A</strain>
    </source>
</reference>
<dbReference type="InterPro" id="IPR017853">
    <property type="entry name" value="GH"/>
</dbReference>
<dbReference type="Proteomes" id="UP000252733">
    <property type="component" value="Unassembled WGS sequence"/>
</dbReference>
<dbReference type="Pfam" id="PF14310">
    <property type="entry name" value="Fn3-like"/>
    <property type="match status" value="1"/>
</dbReference>
<proteinExistence type="inferred from homology"/>
<evidence type="ECO:0000256" key="1">
    <source>
        <dbReference type="ARBA" id="ARBA00005336"/>
    </source>
</evidence>
<dbReference type="GO" id="GO:0045493">
    <property type="term" value="P:xylan catabolic process"/>
    <property type="evidence" value="ECO:0007669"/>
    <property type="project" value="InterPro"/>
</dbReference>
<dbReference type="Pfam" id="PF00933">
    <property type="entry name" value="Glyco_hydro_3"/>
    <property type="match status" value="1"/>
</dbReference>
<evidence type="ECO:0000256" key="2">
    <source>
        <dbReference type="ARBA" id="ARBA00022729"/>
    </source>
</evidence>
<dbReference type="FunFam" id="2.60.40.10:FF:000495">
    <property type="entry name" value="Periplasmic beta-glucosidase"/>
    <property type="match status" value="1"/>
</dbReference>
<dbReference type="SUPFAM" id="SSF51445">
    <property type="entry name" value="(Trans)glycosidases"/>
    <property type="match status" value="1"/>
</dbReference>
<dbReference type="InterPro" id="IPR013783">
    <property type="entry name" value="Ig-like_fold"/>
</dbReference>
<dbReference type="GO" id="GO:0046556">
    <property type="term" value="F:alpha-L-arabinofuranosidase activity"/>
    <property type="evidence" value="ECO:0007669"/>
    <property type="project" value="TreeGrafter"/>
</dbReference>
<evidence type="ECO:0000313" key="6">
    <source>
        <dbReference type="Proteomes" id="UP000252733"/>
    </source>
</evidence>
<sequence>MNSRIPSLSNNNFGKLRGLPYLLILTWIFSLFNASAQTGYPYQNPDLDMETRVDDLLSRMTLEEKVSALSTDPSVPRLGIKGAPHIEGYHGVAMGGPANWAPKGDERVPTTQFPQAYGMGATWNPELIRKAGEIESIEARYIFQNPEIGKGGLVVRAPNADLGRDPRWGRTEEVLGEDPFLVGTLSTAFTKGLQGDDQKYWRTASLLKHFLANSNENTRDSSSSNFDMQLFYEYYGATFRRAIVEGGSNAYMAAYNAVNGVPAHIHPMHKEISMAKWGVNGIICTDGGGYTLLVRAHKAYDGFYRAAEGVIKAGLNQFLDNYREGVWGALAHGYLSEEDLDEVLRGVYRVMIKLGQLDPPEQVSYASIGCDGNPAPWTTPEHQEAALQMARESVVLLKNEKEVLPLNADKLGRVAVIGHLADTVLLDWYSGMPPFMSTPLDGIKEKVGAENVLFAPDNDYNAAVEAASQADVAIVVLGNHPYCDSERWGDCPDPGMGREAVDRKTLRLTNEYLAQRVFEANPNTILVLQSSFPYAINWSQENLPAIVHITHNGQSTGTALADVLFGDYNPGGKLTQTWPKSEEQLPDMMEYDIRKGHTYMYFNEEPLYPFGFGLSYTSFQWQDISINKSSVNKEEEKLLVTIKLKNTGPVKGDEVVQIYASFPESSARRPDKTLKGFKRVTLEPGETKKVQISVKLDDLAYYDTEKDRFVIEPGMIKILAGASSADIQLKDQFVIEE</sequence>
<dbReference type="Gene3D" id="2.60.40.10">
    <property type="entry name" value="Immunoglobulins"/>
    <property type="match status" value="1"/>
</dbReference>
<dbReference type="Pfam" id="PF01915">
    <property type="entry name" value="Glyco_hydro_3_C"/>
    <property type="match status" value="1"/>
</dbReference>
<dbReference type="RefSeq" id="WP_114436983.1">
    <property type="nucleotide sequence ID" value="NZ_QPIZ01000010.1"/>
</dbReference>
<protein>
    <submittedName>
        <fullName evidence="5">Beta-glucosidase</fullName>
    </submittedName>
</protein>
<evidence type="ECO:0000259" key="4">
    <source>
        <dbReference type="SMART" id="SM01217"/>
    </source>
</evidence>
<comment type="caution">
    <text evidence="5">The sequence shown here is derived from an EMBL/GenBank/DDBJ whole genome shotgun (WGS) entry which is preliminary data.</text>
</comment>
<dbReference type="PANTHER" id="PTHR42721">
    <property type="entry name" value="SUGAR HYDROLASE-RELATED"/>
    <property type="match status" value="1"/>
</dbReference>
<organism evidence="5 6">
    <name type="scientific">Marinilabilia salmonicolor</name>
    <dbReference type="NCBI Taxonomy" id="989"/>
    <lineage>
        <taxon>Bacteria</taxon>
        <taxon>Pseudomonadati</taxon>
        <taxon>Bacteroidota</taxon>
        <taxon>Bacteroidia</taxon>
        <taxon>Marinilabiliales</taxon>
        <taxon>Marinilabiliaceae</taxon>
        <taxon>Marinilabilia</taxon>
    </lineage>
</organism>
<dbReference type="SMART" id="SM01217">
    <property type="entry name" value="Fn3_like"/>
    <property type="match status" value="1"/>
</dbReference>